<proteinExistence type="predicted"/>
<sequence length="146" mass="16702">MPTHPHLIDLIETSFCEENSNGIEHDEVSIVSELTMGEASASQSQSSLKLIIDEVTSSMSTQQLKEQLHNLKLETKEKDIILTSKLDTLLDIKKKIDNDIKNIKLKQDNLKPMKYIIKEVERKLIRELQHEEKKAILTPLDGEVEI</sequence>
<dbReference type="KEGG" id="fcy:FRACYDRAFT_245022"/>
<dbReference type="InParanoid" id="A0A1E7F124"/>
<gene>
    <name evidence="1" type="ORF">FRACYDRAFT_245022</name>
</gene>
<protein>
    <submittedName>
        <fullName evidence="1">Uncharacterized protein</fullName>
    </submittedName>
</protein>
<accession>A0A1E7F124</accession>
<dbReference type="EMBL" id="KV784366">
    <property type="protein sequence ID" value="OEU11901.1"/>
    <property type="molecule type" value="Genomic_DNA"/>
</dbReference>
<evidence type="ECO:0000313" key="2">
    <source>
        <dbReference type="Proteomes" id="UP000095751"/>
    </source>
</evidence>
<dbReference type="Proteomes" id="UP000095751">
    <property type="component" value="Unassembled WGS sequence"/>
</dbReference>
<evidence type="ECO:0000313" key="1">
    <source>
        <dbReference type="EMBL" id="OEU11901.1"/>
    </source>
</evidence>
<name>A0A1E7F124_9STRA</name>
<keyword evidence="2" id="KW-1185">Reference proteome</keyword>
<organism evidence="1 2">
    <name type="scientific">Fragilariopsis cylindrus CCMP1102</name>
    <dbReference type="NCBI Taxonomy" id="635003"/>
    <lineage>
        <taxon>Eukaryota</taxon>
        <taxon>Sar</taxon>
        <taxon>Stramenopiles</taxon>
        <taxon>Ochrophyta</taxon>
        <taxon>Bacillariophyta</taxon>
        <taxon>Bacillariophyceae</taxon>
        <taxon>Bacillariophycidae</taxon>
        <taxon>Bacillariales</taxon>
        <taxon>Bacillariaceae</taxon>
        <taxon>Fragilariopsis</taxon>
    </lineage>
</organism>
<dbReference type="AlphaFoldDB" id="A0A1E7F124"/>
<reference evidence="1 2" key="1">
    <citation type="submission" date="2016-09" db="EMBL/GenBank/DDBJ databases">
        <title>Extensive genetic diversity and differential bi-allelic expression allows diatom success in the polar Southern Ocean.</title>
        <authorList>
            <consortium name="DOE Joint Genome Institute"/>
            <person name="Mock T."/>
            <person name="Otillar R.P."/>
            <person name="Strauss J."/>
            <person name="Dupont C."/>
            <person name="Frickenhaus S."/>
            <person name="Maumus F."/>
            <person name="Mcmullan M."/>
            <person name="Sanges R."/>
            <person name="Schmutz J."/>
            <person name="Toseland A."/>
            <person name="Valas R."/>
            <person name="Veluchamy A."/>
            <person name="Ward B.J."/>
            <person name="Allen A."/>
            <person name="Barry K."/>
            <person name="Falciatore A."/>
            <person name="Ferrante M."/>
            <person name="Fortunato A.E."/>
            <person name="Gloeckner G."/>
            <person name="Gruber A."/>
            <person name="Hipkin R."/>
            <person name="Janech M."/>
            <person name="Kroth P."/>
            <person name="Leese F."/>
            <person name="Lindquist E."/>
            <person name="Lyon B.R."/>
            <person name="Martin J."/>
            <person name="Mayer C."/>
            <person name="Parker M."/>
            <person name="Quesneville H."/>
            <person name="Raymond J."/>
            <person name="Uhlig C."/>
            <person name="Valentin K.U."/>
            <person name="Worden A.Z."/>
            <person name="Armbrust E.V."/>
            <person name="Bowler C."/>
            <person name="Green B."/>
            <person name="Moulton V."/>
            <person name="Van Oosterhout C."/>
            <person name="Grigoriev I."/>
        </authorList>
    </citation>
    <scope>NUCLEOTIDE SEQUENCE [LARGE SCALE GENOMIC DNA]</scope>
    <source>
        <strain evidence="1 2">CCMP1102</strain>
    </source>
</reference>